<evidence type="ECO:0000313" key="1">
    <source>
        <dbReference type="EMBL" id="EFG46785.1"/>
    </source>
</evidence>
<sequence length="177" mass="19163">MPTFYDPVADAGEASQALRGLAHASRDFEHPQDLYGVLGDLLSGVRSLRQVLDQLATAHISHIADAHDDVGSHDVGVHNAQAAASMLRESSALVDQAEDHLNNAMSAAGRIAWHDPGANAPSERWISVVRLEGDQARAVFDRMHGEGVDSGLDHLKTWDRGEETTTEALENGYVYDE</sequence>
<dbReference type="Proteomes" id="UP000005714">
    <property type="component" value="Unassembled WGS sequence"/>
</dbReference>
<dbReference type="AlphaFoldDB" id="D4YPT0"/>
<protein>
    <submittedName>
        <fullName evidence="1">Uncharacterized protein</fullName>
    </submittedName>
</protein>
<gene>
    <name evidence="1" type="ORF">HMPREF0183_1940</name>
</gene>
<dbReference type="RefSeq" id="WP_005885407.1">
    <property type="nucleotide sequence ID" value="NZ_ADNU01000054.1"/>
</dbReference>
<comment type="caution">
    <text evidence="1">The sequence shown here is derived from an EMBL/GenBank/DDBJ whole genome shotgun (WGS) entry which is preliminary data.</text>
</comment>
<reference evidence="1 2" key="1">
    <citation type="submission" date="2010-04" db="EMBL/GenBank/DDBJ databases">
        <authorList>
            <person name="Qin X."/>
            <person name="Bachman B."/>
            <person name="Battles P."/>
            <person name="Bell A."/>
            <person name="Bess C."/>
            <person name="Bickham C."/>
            <person name="Chaboub L."/>
            <person name="Chen D."/>
            <person name="Coyle M."/>
            <person name="Deiros D.R."/>
            <person name="Dinh H."/>
            <person name="Forbes L."/>
            <person name="Fowler G."/>
            <person name="Francisco L."/>
            <person name="Fu Q."/>
            <person name="Gubbala S."/>
            <person name="Hale W."/>
            <person name="Han Y."/>
            <person name="Hemphill L."/>
            <person name="Highlander S.K."/>
            <person name="Hirani K."/>
            <person name="Hogues M."/>
            <person name="Jackson L."/>
            <person name="Jakkamsetti A."/>
            <person name="Javaid M."/>
            <person name="Jiang H."/>
            <person name="Korchina V."/>
            <person name="Kovar C."/>
            <person name="Lara F."/>
            <person name="Lee S."/>
            <person name="Mata R."/>
            <person name="Mathew T."/>
            <person name="Moen C."/>
            <person name="Morales K."/>
            <person name="Munidasa M."/>
            <person name="Nazareth L."/>
            <person name="Ngo R."/>
            <person name="Nguyen L."/>
            <person name="Okwuonu G."/>
            <person name="Ongeri F."/>
            <person name="Patil S."/>
            <person name="Petrosino J."/>
            <person name="Pham C."/>
            <person name="Pham P."/>
            <person name="Pu L.-L."/>
            <person name="Puazo M."/>
            <person name="Raj R."/>
            <person name="Reid J."/>
            <person name="Rouhana J."/>
            <person name="Saada N."/>
            <person name="Shang Y."/>
            <person name="Simmons D."/>
            <person name="Thornton R."/>
            <person name="Warren J."/>
            <person name="Weissenberger G."/>
            <person name="Zhang J."/>
            <person name="Zhang L."/>
            <person name="Zhou C."/>
            <person name="Zhu D."/>
            <person name="Muzny D."/>
            <person name="Worley K."/>
            <person name="Gibbs R."/>
        </authorList>
    </citation>
    <scope>NUCLEOTIDE SEQUENCE [LARGE SCALE GENOMIC DNA]</scope>
    <source>
        <strain evidence="1 2">ATCC 49030</strain>
    </source>
</reference>
<keyword evidence="2" id="KW-1185">Reference proteome</keyword>
<organism evidence="1 2">
    <name type="scientific">Brevibacterium mcbrellneri ATCC 49030</name>
    <dbReference type="NCBI Taxonomy" id="585530"/>
    <lineage>
        <taxon>Bacteria</taxon>
        <taxon>Bacillati</taxon>
        <taxon>Actinomycetota</taxon>
        <taxon>Actinomycetes</taxon>
        <taxon>Micrococcales</taxon>
        <taxon>Brevibacteriaceae</taxon>
        <taxon>Brevibacterium</taxon>
    </lineage>
</organism>
<dbReference type="OrthoDB" id="3781658at2"/>
<proteinExistence type="predicted"/>
<feature type="non-terminal residue" evidence="1">
    <location>
        <position position="177"/>
    </location>
</feature>
<dbReference type="EMBL" id="ADNU01000054">
    <property type="protein sequence ID" value="EFG46785.1"/>
    <property type="molecule type" value="Genomic_DNA"/>
</dbReference>
<accession>D4YPT0</accession>
<dbReference type="STRING" id="585530.HMPREF0183_1940"/>
<dbReference type="eggNOG" id="ENOG502Z9IP">
    <property type="taxonomic scope" value="Bacteria"/>
</dbReference>
<name>D4YPT0_9MICO</name>
<evidence type="ECO:0000313" key="2">
    <source>
        <dbReference type="Proteomes" id="UP000005714"/>
    </source>
</evidence>